<dbReference type="InterPro" id="IPR011042">
    <property type="entry name" value="6-blade_b-propeller_TolB-like"/>
</dbReference>
<name>A0A538TLF0_UNCEI</name>
<evidence type="ECO:0000256" key="2">
    <source>
        <dbReference type="SAM" id="SignalP"/>
    </source>
</evidence>
<proteinExistence type="inferred from homology"/>
<dbReference type="InterPro" id="IPR011659">
    <property type="entry name" value="WD40"/>
</dbReference>
<evidence type="ECO:0000313" key="3">
    <source>
        <dbReference type="EMBL" id="TMQ64451.1"/>
    </source>
</evidence>
<reference evidence="3 4" key="1">
    <citation type="journal article" date="2019" name="Nat. Microbiol.">
        <title>Mediterranean grassland soil C-N compound turnover is dependent on rainfall and depth, and is mediated by genomically divergent microorganisms.</title>
        <authorList>
            <person name="Diamond S."/>
            <person name="Andeer P.F."/>
            <person name="Li Z."/>
            <person name="Crits-Christoph A."/>
            <person name="Burstein D."/>
            <person name="Anantharaman K."/>
            <person name="Lane K.R."/>
            <person name="Thomas B.C."/>
            <person name="Pan C."/>
            <person name="Northen T.R."/>
            <person name="Banfield J.F."/>
        </authorList>
    </citation>
    <scope>NUCLEOTIDE SEQUENCE [LARGE SCALE GENOMIC DNA]</scope>
    <source>
        <strain evidence="3">WS_8</strain>
    </source>
</reference>
<comment type="caution">
    <text evidence="3">The sequence shown here is derived from an EMBL/GenBank/DDBJ whole genome shotgun (WGS) entry which is preliminary data.</text>
</comment>
<organism evidence="3 4">
    <name type="scientific">Eiseniibacteriota bacterium</name>
    <dbReference type="NCBI Taxonomy" id="2212470"/>
    <lineage>
        <taxon>Bacteria</taxon>
        <taxon>Candidatus Eiseniibacteriota</taxon>
    </lineage>
</organism>
<dbReference type="Gene3D" id="2.120.10.30">
    <property type="entry name" value="TolB, C-terminal domain"/>
    <property type="match status" value="2"/>
</dbReference>
<feature type="signal peptide" evidence="2">
    <location>
        <begin position="1"/>
        <end position="18"/>
    </location>
</feature>
<dbReference type="Pfam" id="PF07676">
    <property type="entry name" value="PD40"/>
    <property type="match status" value="2"/>
</dbReference>
<dbReference type="AlphaFoldDB" id="A0A538TLF0"/>
<dbReference type="Proteomes" id="UP000316609">
    <property type="component" value="Unassembled WGS sequence"/>
</dbReference>
<accession>A0A538TLF0</accession>
<evidence type="ECO:0000313" key="4">
    <source>
        <dbReference type="Proteomes" id="UP000316609"/>
    </source>
</evidence>
<sequence length="331" mass="35688">MRFSTARCGIALFGLAMALLPACSSERLPVAPLSPRPPLILAFASDRPPSPPFSRDVYLYDVENPAPSFMPPNLDSPNLDGPCSLSANGRLLAFFSDRFFIGTQGTLFLYDIATGHLWQPKGVNRLFNLQNPSLSGDGRFVAAQYQLGGAFSLLIALSEIEADTLIHVPNLNEPNATNFDPYLNGDGSLIVFAYDGARSMGGFDIRLYSVPGDSLIPLPGLNSSNNDLSPSITADGRLIAFQSSRPGGVGIIDVYVYDRVTGSMLPLPGANTEWAEYSPVISPDGRYLVYVTDATGGGDLRLYDIRDHQLVPIPGCNDPYYAENYPAISGR</sequence>
<protein>
    <submittedName>
        <fullName evidence="3">Uncharacterized protein</fullName>
    </submittedName>
</protein>
<dbReference type="PANTHER" id="PTHR36842">
    <property type="entry name" value="PROTEIN TOLB HOMOLOG"/>
    <property type="match status" value="1"/>
</dbReference>
<dbReference type="SUPFAM" id="SSF82171">
    <property type="entry name" value="DPP6 N-terminal domain-like"/>
    <property type="match status" value="1"/>
</dbReference>
<keyword evidence="2" id="KW-0732">Signal</keyword>
<evidence type="ECO:0000256" key="1">
    <source>
        <dbReference type="ARBA" id="ARBA00009820"/>
    </source>
</evidence>
<dbReference type="EMBL" id="VBOY01000086">
    <property type="protein sequence ID" value="TMQ64451.1"/>
    <property type="molecule type" value="Genomic_DNA"/>
</dbReference>
<feature type="chain" id="PRO_5021709113" evidence="2">
    <location>
        <begin position="19"/>
        <end position="331"/>
    </location>
</feature>
<gene>
    <name evidence="3" type="ORF">E6K78_09195</name>
</gene>
<comment type="similarity">
    <text evidence="1">Belongs to the TolB family.</text>
</comment>